<reference evidence="2 3" key="1">
    <citation type="submission" date="2021-02" db="EMBL/GenBank/DDBJ databases">
        <title>Genome assembly of Pseudopithomyces chartarum.</title>
        <authorList>
            <person name="Jauregui R."/>
            <person name="Singh J."/>
            <person name="Voisey C."/>
        </authorList>
    </citation>
    <scope>NUCLEOTIDE SEQUENCE [LARGE SCALE GENOMIC DNA]</scope>
    <source>
        <strain evidence="2 3">AGR01</strain>
    </source>
</reference>
<evidence type="ECO:0000313" key="2">
    <source>
        <dbReference type="EMBL" id="KAK3201655.1"/>
    </source>
</evidence>
<dbReference type="EMBL" id="WVTA01000015">
    <property type="protein sequence ID" value="KAK3201655.1"/>
    <property type="molecule type" value="Genomic_DNA"/>
</dbReference>
<comment type="caution">
    <text evidence="2">The sequence shown here is derived from an EMBL/GenBank/DDBJ whole genome shotgun (WGS) entry which is preliminary data.</text>
</comment>
<name>A0AAN6LSX2_9PLEO</name>
<organism evidence="2 3">
    <name type="scientific">Pseudopithomyces chartarum</name>
    <dbReference type="NCBI Taxonomy" id="1892770"/>
    <lineage>
        <taxon>Eukaryota</taxon>
        <taxon>Fungi</taxon>
        <taxon>Dikarya</taxon>
        <taxon>Ascomycota</taxon>
        <taxon>Pezizomycotina</taxon>
        <taxon>Dothideomycetes</taxon>
        <taxon>Pleosporomycetidae</taxon>
        <taxon>Pleosporales</taxon>
        <taxon>Massarineae</taxon>
        <taxon>Didymosphaeriaceae</taxon>
        <taxon>Pseudopithomyces</taxon>
    </lineage>
</organism>
<keyword evidence="1" id="KW-0732">Signal</keyword>
<gene>
    <name evidence="2" type="ORF">GRF29_164g182915</name>
</gene>
<protein>
    <submittedName>
        <fullName evidence="2">Uncharacterized protein</fullName>
    </submittedName>
</protein>
<evidence type="ECO:0000256" key="1">
    <source>
        <dbReference type="SAM" id="SignalP"/>
    </source>
</evidence>
<evidence type="ECO:0000313" key="3">
    <source>
        <dbReference type="Proteomes" id="UP001280581"/>
    </source>
</evidence>
<dbReference type="Proteomes" id="UP001280581">
    <property type="component" value="Unassembled WGS sequence"/>
</dbReference>
<feature type="chain" id="PRO_5042912422" evidence="1">
    <location>
        <begin position="21"/>
        <end position="304"/>
    </location>
</feature>
<feature type="signal peptide" evidence="1">
    <location>
        <begin position="1"/>
        <end position="20"/>
    </location>
</feature>
<proteinExistence type="predicted"/>
<sequence length="304" mass="32970">MYAKMLLFVLIASLEASVLAAPTQTESVNITSVVPFVPDVMYKDPPTLGPNAMVGSVVMPDGTIMSADGPAMGTTDAEQPRATLVLTMGTNRQHVGFTVSRNIVQEFSDTLDFLCDGQTSLIPGHVCKREERWLRDIRYNAGFNSGLIIKIESDYIPSAPGSSDDNAILTLFQDQLYPTGSWSKEPGFCVEMANSADWYQVALYGLPGDGPRPHLRVSTKFNGKTDEGAFDCKGTLSSVWSTVDDHRVAYTYAKAMGVPMGVAVACGDNWVEGWADGHCDEPGGGVPLVRCVWDQRDRGCRKSN</sequence>
<dbReference type="AlphaFoldDB" id="A0AAN6LSX2"/>
<accession>A0AAN6LSX2</accession>
<keyword evidence="3" id="KW-1185">Reference proteome</keyword>